<evidence type="ECO:0000259" key="10">
    <source>
        <dbReference type="PROSITE" id="PS51371"/>
    </source>
</evidence>
<dbReference type="SUPFAM" id="SSF54631">
    <property type="entry name" value="CBS-domain pair"/>
    <property type="match status" value="1"/>
</dbReference>
<dbReference type="GO" id="GO:0015095">
    <property type="term" value="F:magnesium ion transmembrane transporter activity"/>
    <property type="evidence" value="ECO:0007669"/>
    <property type="project" value="UniProtKB-UniRule"/>
</dbReference>
<evidence type="ECO:0000256" key="7">
    <source>
        <dbReference type="ARBA" id="ARBA00023136"/>
    </source>
</evidence>
<dbReference type="SUPFAM" id="SSF161093">
    <property type="entry name" value="MgtE membrane domain-like"/>
    <property type="match status" value="1"/>
</dbReference>
<keyword evidence="5 9" id="KW-0460">Magnesium</keyword>
<gene>
    <name evidence="11" type="ORF">SAMN04488506_0647</name>
</gene>
<evidence type="ECO:0000256" key="4">
    <source>
        <dbReference type="ARBA" id="ARBA00022692"/>
    </source>
</evidence>
<reference evidence="11 12" key="1">
    <citation type="submission" date="2016-10" db="EMBL/GenBank/DDBJ databases">
        <authorList>
            <person name="de Groot N.N."/>
        </authorList>
    </citation>
    <scope>NUCLEOTIDE SEQUENCE [LARGE SCALE GENOMIC DNA]</scope>
    <source>
        <strain evidence="11 12">DSM 20581</strain>
    </source>
</reference>
<dbReference type="SUPFAM" id="SSF158791">
    <property type="entry name" value="MgtE N-terminal domain-like"/>
    <property type="match status" value="1"/>
</dbReference>
<feature type="transmembrane region" description="Helical" evidence="9">
    <location>
        <begin position="317"/>
        <end position="341"/>
    </location>
</feature>
<evidence type="ECO:0000313" key="11">
    <source>
        <dbReference type="EMBL" id="SFQ12150.1"/>
    </source>
</evidence>
<feature type="domain" description="CBS" evidence="10">
    <location>
        <begin position="207"/>
        <end position="263"/>
    </location>
</feature>
<organism evidence="11 12">
    <name type="scientific">Desemzia incerta</name>
    <dbReference type="NCBI Taxonomy" id="82801"/>
    <lineage>
        <taxon>Bacteria</taxon>
        <taxon>Bacillati</taxon>
        <taxon>Bacillota</taxon>
        <taxon>Bacilli</taxon>
        <taxon>Lactobacillales</taxon>
        <taxon>Carnobacteriaceae</taxon>
        <taxon>Desemzia</taxon>
    </lineage>
</organism>
<feature type="transmembrane region" description="Helical" evidence="9">
    <location>
        <begin position="389"/>
        <end position="415"/>
    </location>
</feature>
<dbReference type="Gene3D" id="3.10.580.10">
    <property type="entry name" value="CBS-domain"/>
    <property type="match status" value="1"/>
</dbReference>
<dbReference type="SMART" id="SM00924">
    <property type="entry name" value="MgtE_N"/>
    <property type="match status" value="1"/>
</dbReference>
<dbReference type="GO" id="GO:0046872">
    <property type="term" value="F:metal ion binding"/>
    <property type="evidence" value="ECO:0007669"/>
    <property type="project" value="UniProtKB-KW"/>
</dbReference>
<feature type="transmembrane region" description="Helical" evidence="9">
    <location>
        <begin position="288"/>
        <end position="305"/>
    </location>
</feature>
<feature type="domain" description="CBS" evidence="10">
    <location>
        <begin position="143"/>
        <end position="204"/>
    </location>
</feature>
<dbReference type="RefSeq" id="WP_092479717.1">
    <property type="nucleotide sequence ID" value="NZ_FOXW01000002.1"/>
</dbReference>
<keyword evidence="6 9" id="KW-1133">Transmembrane helix</keyword>
<accession>A0A1I5VXI8</accession>
<dbReference type="Pfam" id="PF01769">
    <property type="entry name" value="MgtE"/>
    <property type="match status" value="1"/>
</dbReference>
<dbReference type="InterPro" id="IPR006667">
    <property type="entry name" value="SLC41_membr_dom"/>
</dbReference>
<evidence type="ECO:0000256" key="5">
    <source>
        <dbReference type="ARBA" id="ARBA00022842"/>
    </source>
</evidence>
<comment type="function">
    <text evidence="9">Acts as a magnesium transporter.</text>
</comment>
<dbReference type="PROSITE" id="PS51371">
    <property type="entry name" value="CBS"/>
    <property type="match status" value="2"/>
</dbReference>
<name>A0A1I5VXI8_9LACT</name>
<dbReference type="NCBIfam" id="TIGR00400">
    <property type="entry name" value="mgtE"/>
    <property type="match status" value="1"/>
</dbReference>
<protein>
    <recommendedName>
        <fullName evidence="9">Magnesium transporter MgtE</fullName>
    </recommendedName>
</protein>
<dbReference type="PANTHER" id="PTHR43773">
    <property type="entry name" value="MAGNESIUM TRANSPORTER MGTE"/>
    <property type="match status" value="1"/>
</dbReference>
<dbReference type="EMBL" id="FOXW01000002">
    <property type="protein sequence ID" value="SFQ12150.1"/>
    <property type="molecule type" value="Genomic_DNA"/>
</dbReference>
<comment type="subunit">
    <text evidence="9">Homodimer.</text>
</comment>
<dbReference type="SMART" id="SM00116">
    <property type="entry name" value="CBS"/>
    <property type="match status" value="2"/>
</dbReference>
<comment type="similarity">
    <text evidence="2 9">Belongs to the SLC41A transporter family.</text>
</comment>
<dbReference type="OrthoDB" id="9790355at2"/>
<dbReference type="PANTHER" id="PTHR43773:SF1">
    <property type="entry name" value="MAGNESIUM TRANSPORTER MGTE"/>
    <property type="match status" value="1"/>
</dbReference>
<dbReference type="Pfam" id="PF03448">
    <property type="entry name" value="MgtE_N"/>
    <property type="match status" value="1"/>
</dbReference>
<keyword evidence="4 9" id="KW-0812">Transmembrane</keyword>
<evidence type="ECO:0000256" key="2">
    <source>
        <dbReference type="ARBA" id="ARBA00009749"/>
    </source>
</evidence>
<keyword evidence="3 9" id="KW-0813">Transport</keyword>
<keyword evidence="12" id="KW-1185">Reference proteome</keyword>
<dbReference type="InterPro" id="IPR038076">
    <property type="entry name" value="MgtE_N_sf"/>
</dbReference>
<evidence type="ECO:0000256" key="1">
    <source>
        <dbReference type="ARBA" id="ARBA00004141"/>
    </source>
</evidence>
<feature type="transmembrane region" description="Helical" evidence="9">
    <location>
        <begin position="362"/>
        <end position="383"/>
    </location>
</feature>
<evidence type="ECO:0000256" key="8">
    <source>
        <dbReference type="PROSITE-ProRule" id="PRU00703"/>
    </source>
</evidence>
<evidence type="ECO:0000256" key="3">
    <source>
        <dbReference type="ARBA" id="ARBA00022448"/>
    </source>
</evidence>
<keyword evidence="9" id="KW-1003">Cell membrane</keyword>
<evidence type="ECO:0000256" key="6">
    <source>
        <dbReference type="ARBA" id="ARBA00022989"/>
    </source>
</evidence>
<dbReference type="InterPro" id="IPR046342">
    <property type="entry name" value="CBS_dom_sf"/>
</dbReference>
<proteinExistence type="inferred from homology"/>
<keyword evidence="7 9" id="KW-0472">Membrane</keyword>
<dbReference type="CDD" id="cd04606">
    <property type="entry name" value="CBS_pair_Mg_transporter"/>
    <property type="match status" value="1"/>
</dbReference>
<keyword evidence="9" id="KW-0479">Metal-binding</keyword>
<comment type="subcellular location">
    <subcellularLocation>
        <location evidence="9">Cell membrane</location>
        <topology evidence="9">Multi-pass membrane protein</topology>
    </subcellularLocation>
    <subcellularLocation>
        <location evidence="1">Membrane</location>
        <topology evidence="1">Multi-pass membrane protein</topology>
    </subcellularLocation>
</comment>
<dbReference type="Gene3D" id="1.10.357.20">
    <property type="entry name" value="SLC41 divalent cation transporters, integral membrane domain"/>
    <property type="match status" value="1"/>
</dbReference>
<evidence type="ECO:0000256" key="9">
    <source>
        <dbReference type="RuleBase" id="RU362011"/>
    </source>
</evidence>
<dbReference type="InterPro" id="IPR006669">
    <property type="entry name" value="MgtE_transporter"/>
</dbReference>
<dbReference type="STRING" id="82801.SAMN04488506_0647"/>
<evidence type="ECO:0000313" key="12">
    <source>
        <dbReference type="Proteomes" id="UP000199136"/>
    </source>
</evidence>
<dbReference type="AlphaFoldDB" id="A0A1I5VXI8"/>
<dbReference type="Pfam" id="PF00571">
    <property type="entry name" value="CBS"/>
    <property type="match status" value="2"/>
</dbReference>
<dbReference type="GO" id="GO:0005886">
    <property type="term" value="C:plasma membrane"/>
    <property type="evidence" value="ECO:0007669"/>
    <property type="project" value="UniProtKB-SubCell"/>
</dbReference>
<dbReference type="InterPro" id="IPR006668">
    <property type="entry name" value="Mg_transptr_MgtE_intracell_dom"/>
</dbReference>
<feature type="transmembrane region" description="Helical" evidence="9">
    <location>
        <begin position="427"/>
        <end position="450"/>
    </location>
</feature>
<dbReference type="InterPro" id="IPR000644">
    <property type="entry name" value="CBS_dom"/>
</dbReference>
<sequence>MNDNSEKIEDKLQFLREYLIAGDINNFRRYFLSLHTYDQGQFYLSLANEERKKIYAFLSPEEMADLFDTIEEDEEFIEDYLQEMNIQYAADMLSEMYTDNAVDILNQLEQEQQKEYLDLMPLDEAEEISDLLVYEDNTAGSIMTTEFVSIAAGLTIKEALLEVKRQSEEAETIYYLYVVNSKKQLVGVLSLRDLITRKDDELVENVMGTRLISVHVTDDQEEVAHTIRDYDLLAVPVIDLVDRLVGIITVDDIIDVIDEEARSDYSGLAGVDVDERSENPFVVASKRLPWLVTLLFLGMGTSTLISNYENMVSEVSILAVFISLITGTAGNAGTQSLAVAVRRLAEKEDKSRTIGRMILGELSSGLITGLVTGITVFLLVGIWQSNMVLGLVIGVAMLFAITIANLAGSFIPVLMDKLGFDPAVASGPFITTLSDLTSVFIYFNIAAYFLTAL</sequence>
<dbReference type="Proteomes" id="UP000199136">
    <property type="component" value="Unassembled WGS sequence"/>
</dbReference>
<dbReference type="InterPro" id="IPR036739">
    <property type="entry name" value="SLC41_membr_dom_sf"/>
</dbReference>
<dbReference type="Gene3D" id="1.25.60.10">
    <property type="entry name" value="MgtE N-terminal domain-like"/>
    <property type="match status" value="1"/>
</dbReference>
<keyword evidence="8" id="KW-0129">CBS domain</keyword>